<reference evidence="2" key="1">
    <citation type="submission" date="2021-04" db="EMBL/GenBank/DDBJ databases">
        <authorList>
            <person name="Tunstrom K."/>
        </authorList>
    </citation>
    <scope>NUCLEOTIDE SEQUENCE</scope>
</reference>
<protein>
    <submittedName>
        <fullName evidence="2">(apollo) hypothetical protein</fullName>
    </submittedName>
</protein>
<organism evidence="2 3">
    <name type="scientific">Parnassius apollo</name>
    <name type="common">Apollo butterfly</name>
    <name type="synonym">Papilio apollo</name>
    <dbReference type="NCBI Taxonomy" id="110799"/>
    <lineage>
        <taxon>Eukaryota</taxon>
        <taxon>Metazoa</taxon>
        <taxon>Ecdysozoa</taxon>
        <taxon>Arthropoda</taxon>
        <taxon>Hexapoda</taxon>
        <taxon>Insecta</taxon>
        <taxon>Pterygota</taxon>
        <taxon>Neoptera</taxon>
        <taxon>Endopterygota</taxon>
        <taxon>Lepidoptera</taxon>
        <taxon>Glossata</taxon>
        <taxon>Ditrysia</taxon>
        <taxon>Papilionoidea</taxon>
        <taxon>Papilionidae</taxon>
        <taxon>Parnassiinae</taxon>
        <taxon>Parnassini</taxon>
        <taxon>Parnassius</taxon>
        <taxon>Parnassius</taxon>
    </lineage>
</organism>
<gene>
    <name evidence="2" type="ORF">PAPOLLO_LOCUS20041</name>
</gene>
<dbReference type="OrthoDB" id="7217231at2759"/>
<comment type="caution">
    <text evidence="2">The sequence shown here is derived from an EMBL/GenBank/DDBJ whole genome shotgun (WGS) entry which is preliminary data.</text>
</comment>
<dbReference type="EMBL" id="CAJQZP010001254">
    <property type="protein sequence ID" value="CAG5033222.1"/>
    <property type="molecule type" value="Genomic_DNA"/>
</dbReference>
<evidence type="ECO:0000313" key="3">
    <source>
        <dbReference type="Proteomes" id="UP000691718"/>
    </source>
</evidence>
<accession>A0A8S3XUM1</accession>
<evidence type="ECO:0000256" key="1">
    <source>
        <dbReference type="SAM" id="SignalP"/>
    </source>
</evidence>
<feature type="chain" id="PRO_5035923885" evidence="1">
    <location>
        <begin position="25"/>
        <end position="113"/>
    </location>
</feature>
<name>A0A8S3XUM1_PARAO</name>
<keyword evidence="1" id="KW-0732">Signal</keyword>
<dbReference type="AlphaFoldDB" id="A0A8S3XUM1"/>
<keyword evidence="3" id="KW-1185">Reference proteome</keyword>
<evidence type="ECO:0000313" key="2">
    <source>
        <dbReference type="EMBL" id="CAG5033222.1"/>
    </source>
</evidence>
<sequence length="113" mass="12605">MSLLPRNAFVFIVVIIYLVNTCRSISKNQNIRIADPNLNKLCESYSRHAYSRGHKFICLVCKGFDISCFSTTKPVTTTTTTTTAKTTLPSSVRPTISELPQFTTTTKAPEPEE</sequence>
<dbReference type="Proteomes" id="UP000691718">
    <property type="component" value="Unassembled WGS sequence"/>
</dbReference>
<proteinExistence type="predicted"/>
<feature type="signal peptide" evidence="1">
    <location>
        <begin position="1"/>
        <end position="24"/>
    </location>
</feature>